<evidence type="ECO:0000313" key="1">
    <source>
        <dbReference type="EMBL" id="MPM89633.1"/>
    </source>
</evidence>
<dbReference type="EMBL" id="VSSQ01037036">
    <property type="protein sequence ID" value="MPM89633.1"/>
    <property type="molecule type" value="Genomic_DNA"/>
</dbReference>
<gene>
    <name evidence="1" type="ORF">SDC9_136745</name>
</gene>
<organism evidence="1">
    <name type="scientific">bioreactor metagenome</name>
    <dbReference type="NCBI Taxonomy" id="1076179"/>
    <lineage>
        <taxon>unclassified sequences</taxon>
        <taxon>metagenomes</taxon>
        <taxon>ecological metagenomes</taxon>
    </lineage>
</organism>
<comment type="caution">
    <text evidence="1">The sequence shown here is derived from an EMBL/GenBank/DDBJ whole genome shotgun (WGS) entry which is preliminary data.</text>
</comment>
<protein>
    <submittedName>
        <fullName evidence="1">Uncharacterized protein</fullName>
    </submittedName>
</protein>
<sequence>MEHHSGLVFFVRGEEYPLPVPNIDHAHRVQGDESLAHYRARLADGLGQLSLREEFIADDYFAAVDHLQQFFYNKSSLFVHG</sequence>
<proteinExistence type="predicted"/>
<dbReference type="AlphaFoldDB" id="A0A645DLG2"/>
<reference evidence="1" key="1">
    <citation type="submission" date="2019-08" db="EMBL/GenBank/DDBJ databases">
        <authorList>
            <person name="Kucharzyk K."/>
            <person name="Murdoch R.W."/>
            <person name="Higgins S."/>
            <person name="Loffler F."/>
        </authorList>
    </citation>
    <scope>NUCLEOTIDE SEQUENCE</scope>
</reference>
<accession>A0A645DLG2</accession>
<name>A0A645DLG2_9ZZZZ</name>